<keyword evidence="2" id="KW-1185">Reference proteome</keyword>
<dbReference type="Proteomes" id="UP001162992">
    <property type="component" value="Chromosome 19"/>
</dbReference>
<gene>
    <name evidence="1" type="ORF">O6H91_19G073200</name>
</gene>
<sequence length="918" mass="99666">MGEGMQQEGSNIAPATEYVSGVAGEAVLVVEGVGGGEDRTVVLVDTPQQPTSENVLPSAQEGKDDKTDSNKFHGDGAGLMNRKVQKRFGRKLFHGEVTGFDSDTKWYKVIYEDGDREDLWWDELEPILVPLGGPITLTSRKRGHTASGTGDEKRSGTKRSRKGRHQTFPNGKVQSDFDGRAEDISDSFEDEEKESQSRDLSIGTENAAEQTRTEATHETPSNNSALNATMKPDVQSRLGRKRKAEARAHGKASSKTDGESISTDSKRSTRRSSSGLDAAQVDSGTRRSLRARSTPTKTEEELSVEQGQSPDTVVPYLGDGAKLVGRKTRKDFGGKMFSGEIIGYDPRAKYYKVRYEDGDEEELEWSEVEPTLVHQEGPSRSSNGQVQALPTSSKARGNAKPIQKPESPTKEQRTFSVQHEPTDQRPSYSSTSKPEERTGVKQLEEPIAAQSAVTEIISSQGSSVHRAFEEVRFASANDAENLEFYGWGEVASLDKSKCSELPAAKLLPTSSPIVHLAASRHHLAAITAAGQVWIWRNQHGSIHSRCNEWEHISDLDRKGVVLVDIAGPELDRSLGGYDASQEDQVPDPFYLAAVCSNGEDFILQGSLPQEPVRTYGLTEEPRHMGLKAALKAASPSVYGMGRVAQVSVGTVEEPDEPPFVGYITDTDRVYIRSATNNYMEEVNLVSGYTGRPLKIQCGRAYHAIIMSDDGRAWTWGRGYFHGAGKSASGLPSKLPSPFSVCQPALGTLVGRKVIDVGCYGEDFIALTDDGEVHQWTHAVPNPAVGVYNVPATPIFGQGPCLAADEKKLKKVSIGAGMCSGISTSGRVHTWQTHMKGGLVGVVGPEKEALTPLGRGEQTGETAILSLGTRDARKVICVAGSLVVIVHKKPRGRQGWRKKTDTPITPPIVDEHAVTNFYS</sequence>
<name>A0ACC2AXR7_DIPCM</name>
<accession>A0ACC2AXR7</accession>
<evidence type="ECO:0000313" key="1">
    <source>
        <dbReference type="EMBL" id="KAJ7521889.1"/>
    </source>
</evidence>
<reference evidence="2" key="1">
    <citation type="journal article" date="2024" name="Proc. Natl. Acad. Sci. U.S.A.">
        <title>Extraordinary preservation of gene collinearity over three hundred million years revealed in homosporous lycophytes.</title>
        <authorList>
            <person name="Li C."/>
            <person name="Wickell D."/>
            <person name="Kuo L.Y."/>
            <person name="Chen X."/>
            <person name="Nie B."/>
            <person name="Liao X."/>
            <person name="Peng D."/>
            <person name="Ji J."/>
            <person name="Jenkins J."/>
            <person name="Williams M."/>
            <person name="Shu S."/>
            <person name="Plott C."/>
            <person name="Barry K."/>
            <person name="Rajasekar S."/>
            <person name="Grimwood J."/>
            <person name="Han X."/>
            <person name="Sun S."/>
            <person name="Hou Z."/>
            <person name="He W."/>
            <person name="Dai G."/>
            <person name="Sun C."/>
            <person name="Schmutz J."/>
            <person name="Leebens-Mack J.H."/>
            <person name="Li F.W."/>
            <person name="Wang L."/>
        </authorList>
    </citation>
    <scope>NUCLEOTIDE SEQUENCE [LARGE SCALE GENOMIC DNA]</scope>
    <source>
        <strain evidence="2">cv. PW_Plant_1</strain>
    </source>
</reference>
<proteinExistence type="predicted"/>
<organism evidence="1 2">
    <name type="scientific">Diphasiastrum complanatum</name>
    <name type="common">Issler's clubmoss</name>
    <name type="synonym">Lycopodium complanatum</name>
    <dbReference type="NCBI Taxonomy" id="34168"/>
    <lineage>
        <taxon>Eukaryota</taxon>
        <taxon>Viridiplantae</taxon>
        <taxon>Streptophyta</taxon>
        <taxon>Embryophyta</taxon>
        <taxon>Tracheophyta</taxon>
        <taxon>Lycopodiopsida</taxon>
        <taxon>Lycopodiales</taxon>
        <taxon>Lycopodiaceae</taxon>
        <taxon>Lycopodioideae</taxon>
        <taxon>Diphasiastrum</taxon>
    </lineage>
</organism>
<evidence type="ECO:0000313" key="2">
    <source>
        <dbReference type="Proteomes" id="UP001162992"/>
    </source>
</evidence>
<comment type="caution">
    <text evidence="1">The sequence shown here is derived from an EMBL/GenBank/DDBJ whole genome shotgun (WGS) entry which is preliminary data.</text>
</comment>
<dbReference type="EMBL" id="CM055110">
    <property type="protein sequence ID" value="KAJ7521889.1"/>
    <property type="molecule type" value="Genomic_DNA"/>
</dbReference>
<protein>
    <submittedName>
        <fullName evidence="1">Uncharacterized protein</fullName>
    </submittedName>
</protein>